<dbReference type="Pfam" id="PF00903">
    <property type="entry name" value="Glyoxalase"/>
    <property type="match status" value="1"/>
</dbReference>
<dbReference type="OMA" id="PGERHYH"/>
<proteinExistence type="predicted"/>
<name>A0A220MV29_RHIML</name>
<dbReference type="RefSeq" id="WP_003537244.1">
    <property type="nucleotide sequence ID" value="NZ_BJNJ01000075.1"/>
</dbReference>
<dbReference type="PROSITE" id="PS51819">
    <property type="entry name" value="VOC"/>
    <property type="match status" value="1"/>
</dbReference>
<dbReference type="EMBL" id="WISR01000255">
    <property type="protein sequence ID" value="MQW37222.1"/>
    <property type="molecule type" value="Genomic_DNA"/>
</dbReference>
<comment type="caution">
    <text evidence="2">The sequence shown here is derived from an EMBL/GenBank/DDBJ whole genome shotgun (WGS) entry which is preliminary data.</text>
</comment>
<dbReference type="Proteomes" id="UP000429484">
    <property type="component" value="Unassembled WGS sequence"/>
</dbReference>
<reference evidence="2 3" key="1">
    <citation type="journal article" date="2013" name="Genome Biol.">
        <title>Comparative genomics of the core and accessory genomes of 48 Sinorhizobium strains comprising five genospecies.</title>
        <authorList>
            <person name="Sugawara M."/>
            <person name="Epstein B."/>
            <person name="Badgley B.D."/>
            <person name="Unno T."/>
            <person name="Xu L."/>
            <person name="Reese J."/>
            <person name="Gyaneshwar P."/>
            <person name="Denny R."/>
            <person name="Mudge J."/>
            <person name="Bharti A.K."/>
            <person name="Farmer A.D."/>
            <person name="May G.D."/>
            <person name="Woodward J.E."/>
            <person name="Medigue C."/>
            <person name="Vallenet D."/>
            <person name="Lajus A."/>
            <person name="Rouy Z."/>
            <person name="Martinez-Vaz B."/>
            <person name="Tiffin P."/>
            <person name="Young N.D."/>
            <person name="Sadowsky M.J."/>
        </authorList>
    </citation>
    <scope>NUCLEOTIDE SEQUENCE [LARGE SCALE GENOMIC DNA]</scope>
    <source>
        <strain evidence="2 3">N6B1</strain>
    </source>
</reference>
<dbReference type="GeneID" id="89575294"/>
<evidence type="ECO:0000313" key="3">
    <source>
        <dbReference type="Proteomes" id="UP000429484"/>
    </source>
</evidence>
<dbReference type="KEGG" id="smer:DU99_05025"/>
<gene>
    <name evidence="2" type="ORF">GHK53_31830</name>
</gene>
<dbReference type="InterPro" id="IPR037523">
    <property type="entry name" value="VOC_core"/>
</dbReference>
<protein>
    <submittedName>
        <fullName evidence="2">VOC family protein</fullName>
    </submittedName>
</protein>
<dbReference type="CDD" id="cd07262">
    <property type="entry name" value="VOC_like"/>
    <property type="match status" value="1"/>
</dbReference>
<accession>A0A220MV29</accession>
<dbReference type="Gene3D" id="3.10.180.10">
    <property type="entry name" value="2,3-Dihydroxybiphenyl 1,2-Dioxygenase, domain 1"/>
    <property type="match status" value="1"/>
</dbReference>
<organism evidence="2 3">
    <name type="scientific">Rhizobium meliloti</name>
    <name type="common">Ensifer meliloti</name>
    <name type="synonym">Sinorhizobium meliloti</name>
    <dbReference type="NCBI Taxonomy" id="382"/>
    <lineage>
        <taxon>Bacteria</taxon>
        <taxon>Pseudomonadati</taxon>
        <taxon>Pseudomonadota</taxon>
        <taxon>Alphaproteobacteria</taxon>
        <taxon>Hyphomicrobiales</taxon>
        <taxon>Rhizobiaceae</taxon>
        <taxon>Sinorhizobium/Ensifer group</taxon>
        <taxon>Sinorhizobium</taxon>
    </lineage>
</organism>
<evidence type="ECO:0000259" key="1">
    <source>
        <dbReference type="PROSITE" id="PS51819"/>
    </source>
</evidence>
<dbReference type="AlphaFoldDB" id="A0A220MV29"/>
<feature type="domain" description="VOC" evidence="1">
    <location>
        <begin position="8"/>
        <end position="119"/>
    </location>
</feature>
<dbReference type="PANTHER" id="PTHR35006">
    <property type="entry name" value="GLYOXALASE FAMILY PROTEIN (AFU_ORTHOLOGUE AFUA_5G14830)"/>
    <property type="match status" value="1"/>
</dbReference>
<dbReference type="PANTHER" id="PTHR35006:SF2">
    <property type="entry name" value="GLYOXALASE FAMILY PROTEIN (AFU_ORTHOLOGUE AFUA_5G14830)"/>
    <property type="match status" value="1"/>
</dbReference>
<dbReference type="SUPFAM" id="SSF54593">
    <property type="entry name" value="Glyoxalase/Bleomycin resistance protein/Dihydroxybiphenyl dioxygenase"/>
    <property type="match status" value="1"/>
</dbReference>
<evidence type="ECO:0000313" key="2">
    <source>
        <dbReference type="EMBL" id="MQW37222.1"/>
    </source>
</evidence>
<dbReference type="InterPro" id="IPR029068">
    <property type="entry name" value="Glyas_Bleomycin-R_OHBP_Dase"/>
</dbReference>
<dbReference type="InterPro" id="IPR004360">
    <property type="entry name" value="Glyas_Fos-R_dOase_dom"/>
</dbReference>
<sequence>MEFHQGRLIDHVHLRVADLRASKRFYQAVLGALGHQPTYETDEFFAFDEFFVDAAEDYRTRVHLAFQASGPDAVQRFYDAGLANGGTDNGPPGERSYHPGYYAAFLLDPDGNNVEAVHHGPNTRSSADVVVRPLEP</sequence>